<dbReference type="PANTHER" id="PTHR47495">
    <property type="entry name" value="ALDEHYDE DEHYDROGENASE"/>
    <property type="match status" value="1"/>
</dbReference>
<evidence type="ECO:0000313" key="2">
    <source>
        <dbReference type="EMBL" id="RXK56408.1"/>
    </source>
</evidence>
<dbReference type="NCBIfam" id="TIGR01409">
    <property type="entry name" value="TAT_signal_seq"/>
    <property type="match status" value="1"/>
</dbReference>
<organism evidence="2 3">
    <name type="scientific">Oleiharenicola lentus</name>
    <dbReference type="NCBI Taxonomy" id="2508720"/>
    <lineage>
        <taxon>Bacteria</taxon>
        <taxon>Pseudomonadati</taxon>
        <taxon>Verrucomicrobiota</taxon>
        <taxon>Opitutia</taxon>
        <taxon>Opitutales</taxon>
        <taxon>Opitutaceae</taxon>
        <taxon>Oleiharenicola</taxon>
    </lineage>
</organism>
<sequence length="724" mass="78568">MNPVPLSRRAFLKVSSLASGAFLIGLGAPHEARAEAPATDQPWTPNLYLRIDPSGRITIVSKNPETGQGVKTSLPMIVAECLNADWTTVQVEQAPLDDRYGRQLVAASGSTPDGWDDLRVAGTAACQMLIAAAAEKWGVPVNECSAENSQVIHSGSGRSLGYGELASLAAKQAVPEVGTLRLKSRPDEFKLLGKFVRGIDNPKILTGQPLYGSDVRLPGMLYAVYLKCPAFGGKVRSANLDALKREGGVHDAFVVEGTSDLKGLLPGVAIVADTWWQAEAARQKAVVAWDSPNQDSSAGYADQAAALKDAAQSTLQREDGDVVRTLERAHRVVEGSYHYPFIAHATMEPQNCTAHLDSAGNLELWAPTQNPLEGRKLIAETLAIPADRIRVNVTRSGGGFGRRLSVDYMVEAAAITQKIRRPVQLHWTREDDIQHDFYRPAAWHHFKAGLDQQGRLLAWDHHFVTFSREGNLAPAAWFAKDYYPASLTPNFRLRQSMIPCSVPTGPWRAPGHSAHCWAHQSFFDELAQAAALDPVQFRLQLLEQAYGKPPLDLERTRNTLKAASKLAGWGRTLGAGRGLGVAFHYDHDGYMTYVAEVSSDRPGQIKVEKVYAGIDVGPILNRSGADHQVVGCVMDALSAAQGEITFAEGRTQQSNFHDYPLLRIDQAPEVEITYLQGVERPAGLGEIIAAVTPAITNAIFAATGIRVRQLPLKASGITVSSLRI</sequence>
<dbReference type="AlphaFoldDB" id="A0A4Q1CBL4"/>
<evidence type="ECO:0000259" key="1">
    <source>
        <dbReference type="SMART" id="SM01008"/>
    </source>
</evidence>
<evidence type="ECO:0000313" key="3">
    <source>
        <dbReference type="Proteomes" id="UP000290218"/>
    </source>
</evidence>
<dbReference type="InterPro" id="IPR052516">
    <property type="entry name" value="N-heterocyclic_Hydroxylase"/>
</dbReference>
<feature type="domain" description="Aldehyde oxidase/xanthine dehydrogenase a/b hammerhead" evidence="1">
    <location>
        <begin position="206"/>
        <end position="293"/>
    </location>
</feature>
<dbReference type="InterPro" id="IPR037165">
    <property type="entry name" value="AldOxase/xan_DH_Mopterin-bd_sf"/>
</dbReference>
<dbReference type="InterPro" id="IPR046867">
    <property type="entry name" value="AldOxase/xan_DH_MoCoBD2"/>
</dbReference>
<dbReference type="PIRSF" id="PIRSF036389">
    <property type="entry name" value="IOR_B"/>
    <property type="match status" value="1"/>
</dbReference>
<reference evidence="2 3" key="1">
    <citation type="submission" date="2019-01" db="EMBL/GenBank/DDBJ databases">
        <title>Lacunisphaera sp. strain TWA-58.</title>
        <authorList>
            <person name="Chen W.-M."/>
        </authorList>
    </citation>
    <scope>NUCLEOTIDE SEQUENCE [LARGE SCALE GENOMIC DNA]</scope>
    <source>
        <strain evidence="2 3">TWA-58</strain>
    </source>
</reference>
<dbReference type="SMART" id="SM01008">
    <property type="entry name" value="Ald_Xan_dh_C"/>
    <property type="match status" value="1"/>
</dbReference>
<dbReference type="PROSITE" id="PS51318">
    <property type="entry name" value="TAT"/>
    <property type="match status" value="1"/>
</dbReference>
<dbReference type="Gene3D" id="3.30.365.10">
    <property type="entry name" value="Aldehyde oxidase/xanthine dehydrogenase, molybdopterin binding domain"/>
    <property type="match status" value="4"/>
</dbReference>
<protein>
    <submittedName>
        <fullName evidence="2">Xanthine dehydrogenase family protein molybdopterin-binding subunit</fullName>
    </submittedName>
</protein>
<dbReference type="Gene3D" id="3.90.1170.50">
    <property type="entry name" value="Aldehyde oxidase/xanthine dehydrogenase, a/b hammerhead"/>
    <property type="match status" value="1"/>
</dbReference>
<dbReference type="EMBL" id="SDHX01000001">
    <property type="protein sequence ID" value="RXK56408.1"/>
    <property type="molecule type" value="Genomic_DNA"/>
</dbReference>
<accession>A0A4Q1CBL4</accession>
<name>A0A4Q1CBL4_9BACT</name>
<dbReference type="Proteomes" id="UP000290218">
    <property type="component" value="Unassembled WGS sequence"/>
</dbReference>
<dbReference type="Pfam" id="PF02738">
    <property type="entry name" value="MoCoBD_1"/>
    <property type="match status" value="1"/>
</dbReference>
<keyword evidence="3" id="KW-1185">Reference proteome</keyword>
<proteinExistence type="predicted"/>
<dbReference type="Pfam" id="PF20256">
    <property type="entry name" value="MoCoBD_2"/>
    <property type="match status" value="2"/>
</dbReference>
<dbReference type="InterPro" id="IPR012368">
    <property type="entry name" value="OxRdtase_Mopterin-bd_su_IorB"/>
</dbReference>
<dbReference type="PANTHER" id="PTHR47495:SF2">
    <property type="entry name" value="ALDEHYDE DEHYDROGENASE"/>
    <property type="match status" value="1"/>
</dbReference>
<dbReference type="InterPro" id="IPR019546">
    <property type="entry name" value="TAT_signal_bac_arc"/>
</dbReference>
<dbReference type="RefSeq" id="WP_129047777.1">
    <property type="nucleotide sequence ID" value="NZ_SDHX01000001.1"/>
</dbReference>
<dbReference type="InterPro" id="IPR006311">
    <property type="entry name" value="TAT_signal"/>
</dbReference>
<dbReference type="GO" id="GO:0016491">
    <property type="term" value="F:oxidoreductase activity"/>
    <property type="evidence" value="ECO:0007669"/>
    <property type="project" value="InterPro"/>
</dbReference>
<comment type="caution">
    <text evidence="2">The sequence shown here is derived from an EMBL/GenBank/DDBJ whole genome shotgun (WGS) entry which is preliminary data.</text>
</comment>
<dbReference type="InterPro" id="IPR000674">
    <property type="entry name" value="Ald_Oxase/Xan_DH_a/b"/>
</dbReference>
<dbReference type="OrthoDB" id="9767994at2"/>
<dbReference type="InterPro" id="IPR008274">
    <property type="entry name" value="AldOxase/xan_DH_MoCoBD1"/>
</dbReference>
<dbReference type="SUPFAM" id="SSF56003">
    <property type="entry name" value="Molybdenum cofactor-binding domain"/>
    <property type="match status" value="2"/>
</dbReference>
<gene>
    <name evidence="2" type="ORF">ESB00_11230</name>
</gene>